<dbReference type="InterPro" id="IPR006680">
    <property type="entry name" value="Amidohydro-rel"/>
</dbReference>
<evidence type="ECO:0000256" key="4">
    <source>
        <dbReference type="ARBA" id="ARBA00022833"/>
    </source>
</evidence>
<keyword evidence="4 5" id="KW-0862">Zinc</keyword>
<dbReference type="SUPFAM" id="SSF51556">
    <property type="entry name" value="Metallo-dependent hydrolases"/>
    <property type="match status" value="1"/>
</dbReference>
<dbReference type="NCBIfam" id="NF006549">
    <property type="entry name" value="PRK09045.1"/>
    <property type="match status" value="1"/>
</dbReference>
<organism evidence="7 8">
    <name type="scientific">Spiribacter salilacus</name>
    <dbReference type="NCBI Taxonomy" id="2664894"/>
    <lineage>
        <taxon>Bacteria</taxon>
        <taxon>Pseudomonadati</taxon>
        <taxon>Pseudomonadota</taxon>
        <taxon>Gammaproteobacteria</taxon>
        <taxon>Chromatiales</taxon>
        <taxon>Ectothiorhodospiraceae</taxon>
        <taxon>Spiribacter</taxon>
    </lineage>
</organism>
<evidence type="ECO:0000313" key="8">
    <source>
        <dbReference type="Proteomes" id="UP000433788"/>
    </source>
</evidence>
<dbReference type="GO" id="GO:0046872">
    <property type="term" value="F:metal ion binding"/>
    <property type="evidence" value="ECO:0007669"/>
    <property type="project" value="UniProtKB-KW"/>
</dbReference>
<feature type="binding site" evidence="5">
    <location>
        <position position="306"/>
    </location>
    <ligand>
        <name>substrate</name>
    </ligand>
</feature>
<evidence type="ECO:0000259" key="6">
    <source>
        <dbReference type="Pfam" id="PF01979"/>
    </source>
</evidence>
<dbReference type="Gene3D" id="2.30.40.10">
    <property type="entry name" value="Urease, subunit C, domain 1"/>
    <property type="match status" value="1"/>
</dbReference>
<dbReference type="EMBL" id="WJPP01000001">
    <property type="protein sequence ID" value="MRH77444.1"/>
    <property type="molecule type" value="Genomic_DNA"/>
</dbReference>
<evidence type="ECO:0000313" key="7">
    <source>
        <dbReference type="EMBL" id="MRH77444.1"/>
    </source>
</evidence>
<dbReference type="EC" id="3.5.4.28" evidence="5"/>
<feature type="binding site" evidence="5">
    <location>
        <position position="218"/>
    </location>
    <ligand>
        <name>Zn(2+)</name>
        <dbReference type="ChEBI" id="CHEBI:29105"/>
    </ligand>
</feature>
<reference evidence="7 8" key="1">
    <citation type="submission" date="2019-11" db="EMBL/GenBank/DDBJ databases">
        <authorList>
            <person name="Zhang X.Y."/>
        </authorList>
    </citation>
    <scope>NUCLEOTIDE SEQUENCE [LARGE SCALE GENOMIC DNA]</scope>
    <source>
        <strain evidence="7 8">C176</strain>
    </source>
</reference>
<dbReference type="InterPro" id="IPR023512">
    <property type="entry name" value="Deaminase_MtaD/DadD"/>
</dbReference>
<dbReference type="CDD" id="cd01298">
    <property type="entry name" value="ATZ_TRZ_like"/>
    <property type="match status" value="1"/>
</dbReference>
<comment type="similarity">
    <text evidence="1">Belongs to the metallo-dependent hydrolases superfamily. ATZ/TRZ family.</text>
</comment>
<gene>
    <name evidence="5" type="primary">mtaD</name>
    <name evidence="7" type="ORF">GH984_01800</name>
</gene>
<dbReference type="HAMAP" id="MF_01281">
    <property type="entry name" value="MTA_SAH_deamin"/>
    <property type="match status" value="1"/>
</dbReference>
<dbReference type="Proteomes" id="UP000433788">
    <property type="component" value="Unassembled WGS sequence"/>
</dbReference>
<dbReference type="PANTHER" id="PTHR43794">
    <property type="entry name" value="AMINOHYDROLASE SSNA-RELATED"/>
    <property type="match status" value="1"/>
</dbReference>
<feature type="domain" description="Amidohydrolase-related" evidence="6">
    <location>
        <begin position="60"/>
        <end position="407"/>
    </location>
</feature>
<feature type="binding site" evidence="5">
    <location>
        <position position="71"/>
    </location>
    <ligand>
        <name>Zn(2+)</name>
        <dbReference type="ChEBI" id="CHEBI:29105"/>
    </ligand>
</feature>
<comment type="similarity">
    <text evidence="5">Belongs to the metallo-dependent hydrolases superfamily. MTA/SAH deaminase family.</text>
</comment>
<accession>A0A6N7QXQ2</accession>
<evidence type="ECO:0000256" key="3">
    <source>
        <dbReference type="ARBA" id="ARBA00022801"/>
    </source>
</evidence>
<name>A0A6N7QXQ2_9GAMM</name>
<feature type="binding site" evidence="5">
    <location>
        <position position="306"/>
    </location>
    <ligand>
        <name>Zn(2+)</name>
        <dbReference type="ChEBI" id="CHEBI:29105"/>
    </ligand>
</feature>
<dbReference type="AlphaFoldDB" id="A0A6N7QXQ2"/>
<sequence length="438" mass="47345">MDEVDLIIHPEWIIPVEPAQTVLEDHSLAIHQGQILAIAPPSEMAQTYTAKAEHHLPGQVVLPGLINAHTHAAMTLLRGFADDLPLMTWLTEHIWPAEQAHVGEAFVHAGSELAILEMLRGGITCFNDMYFFPEATANAAAKAGVRASVGMILIDFPTAYANGPEEYLAKGQALHSQWAGHPLIDTTMAPHAPYTVSEKNLVRAAEIAEALNRRFHIHVHETAAEVERHLTTQGDRPLMRLDALGLINSNLLAVHMTQLSERERDRLAATGAHVIHCPEANMKLASGFCPVADLADRGVHLALGTDGAASNNDLDLLSEMRTAALIAKGVSGNAAALPAWQAIEIATLGGAKALGRDHEIGSLKVGKAADLISLDLTQPESTPLHQVPSQVVYAASRQQIKHVWINGAHVLNERAATTLDQTAILARATEWRDKLQKR</sequence>
<comment type="function">
    <text evidence="5">Catalyzes the deamination of 5-methylthioadenosine and S-adenosyl-L-homocysteine into 5-methylthioinosine and S-inosyl-L-homocysteine, respectively. Is also able to deaminate adenosine.</text>
</comment>
<comment type="cofactor">
    <cofactor evidence="5">
        <name>Zn(2+)</name>
        <dbReference type="ChEBI" id="CHEBI:29105"/>
    </cofactor>
    <text evidence="5">Binds 1 zinc ion per subunit.</text>
</comment>
<comment type="catalytic activity">
    <reaction evidence="5">
        <text>S-methyl-5'-thioadenosine + H2O + H(+) = S-methyl-5'-thioinosine + NH4(+)</text>
        <dbReference type="Rhea" id="RHEA:25025"/>
        <dbReference type="ChEBI" id="CHEBI:15377"/>
        <dbReference type="ChEBI" id="CHEBI:15378"/>
        <dbReference type="ChEBI" id="CHEBI:17509"/>
        <dbReference type="ChEBI" id="CHEBI:28938"/>
        <dbReference type="ChEBI" id="CHEBI:48595"/>
        <dbReference type="EC" id="3.5.4.31"/>
    </reaction>
</comment>
<dbReference type="SUPFAM" id="SSF51338">
    <property type="entry name" value="Composite domain of metallo-dependent hydrolases"/>
    <property type="match status" value="1"/>
</dbReference>
<dbReference type="Pfam" id="PF01979">
    <property type="entry name" value="Amidohydro_1"/>
    <property type="match status" value="1"/>
</dbReference>
<comment type="caution">
    <text evidence="5">Lacks conserved residue(s) required for the propagation of feature annotation.</text>
</comment>
<evidence type="ECO:0000256" key="2">
    <source>
        <dbReference type="ARBA" id="ARBA00022723"/>
    </source>
</evidence>
<dbReference type="Gene3D" id="3.20.20.140">
    <property type="entry name" value="Metal-dependent hydrolases"/>
    <property type="match status" value="1"/>
</dbReference>
<dbReference type="InterPro" id="IPR011059">
    <property type="entry name" value="Metal-dep_hydrolase_composite"/>
</dbReference>
<keyword evidence="8" id="KW-1185">Reference proteome</keyword>
<dbReference type="PANTHER" id="PTHR43794:SF11">
    <property type="entry name" value="AMIDOHYDROLASE-RELATED DOMAIN-CONTAINING PROTEIN"/>
    <property type="match status" value="1"/>
</dbReference>
<comment type="caution">
    <text evidence="7">The sequence shown here is derived from an EMBL/GenBank/DDBJ whole genome shotgun (WGS) entry which is preliminary data.</text>
</comment>
<dbReference type="InterPro" id="IPR050287">
    <property type="entry name" value="MTA/SAH_deaminase"/>
</dbReference>
<protein>
    <recommendedName>
        <fullName evidence="5">5-methylthioadenosine/S-adenosylhomocysteine deaminase</fullName>
        <shortName evidence="5">MTA/SAH deaminase</shortName>
        <ecNumber evidence="5">3.5.4.28</ecNumber>
        <ecNumber evidence="5">3.5.4.31</ecNumber>
    </recommendedName>
</protein>
<feature type="binding site" evidence="5">
    <location>
        <position position="221"/>
    </location>
    <ligand>
        <name>substrate</name>
    </ligand>
</feature>
<feature type="binding site" evidence="5">
    <location>
        <position position="191"/>
    </location>
    <ligand>
        <name>substrate</name>
    </ligand>
</feature>
<keyword evidence="2 5" id="KW-0479">Metal-binding</keyword>
<dbReference type="GO" id="GO:0050270">
    <property type="term" value="F:S-adenosylhomocysteine deaminase activity"/>
    <property type="evidence" value="ECO:0007669"/>
    <property type="project" value="UniProtKB-UniRule"/>
</dbReference>
<evidence type="ECO:0000256" key="1">
    <source>
        <dbReference type="ARBA" id="ARBA00006745"/>
    </source>
</evidence>
<dbReference type="InterPro" id="IPR032466">
    <property type="entry name" value="Metal_Hydrolase"/>
</dbReference>
<feature type="binding site" evidence="5">
    <location>
        <position position="69"/>
    </location>
    <ligand>
        <name>Zn(2+)</name>
        <dbReference type="ChEBI" id="CHEBI:29105"/>
    </ligand>
</feature>
<dbReference type="GO" id="GO:0090614">
    <property type="term" value="F:5'-methylthioadenosine deaminase activity"/>
    <property type="evidence" value="ECO:0007669"/>
    <property type="project" value="UniProtKB-UniRule"/>
</dbReference>
<dbReference type="FunFam" id="3.20.20.140:FF:000014">
    <property type="entry name" value="5-methylthioadenosine/S-adenosylhomocysteine deaminase"/>
    <property type="match status" value="1"/>
</dbReference>
<evidence type="ECO:0000256" key="5">
    <source>
        <dbReference type="HAMAP-Rule" id="MF_01281"/>
    </source>
</evidence>
<proteinExistence type="inferred from homology"/>
<feature type="binding site" evidence="5">
    <location>
        <position position="98"/>
    </location>
    <ligand>
        <name>substrate</name>
    </ligand>
</feature>
<comment type="catalytic activity">
    <reaction evidence="5">
        <text>S-adenosyl-L-homocysteine + H2O + H(+) = S-inosyl-L-homocysteine + NH4(+)</text>
        <dbReference type="Rhea" id="RHEA:20716"/>
        <dbReference type="ChEBI" id="CHEBI:15377"/>
        <dbReference type="ChEBI" id="CHEBI:15378"/>
        <dbReference type="ChEBI" id="CHEBI:28938"/>
        <dbReference type="ChEBI" id="CHEBI:57856"/>
        <dbReference type="ChEBI" id="CHEBI:57985"/>
        <dbReference type="EC" id="3.5.4.28"/>
    </reaction>
</comment>
<keyword evidence="3 5" id="KW-0378">Hydrolase</keyword>
<dbReference type="EC" id="3.5.4.31" evidence="5"/>